<feature type="transmembrane region" description="Helical" evidence="1">
    <location>
        <begin position="87"/>
        <end position="105"/>
    </location>
</feature>
<evidence type="ECO:0000313" key="2">
    <source>
        <dbReference type="EMBL" id="OUQ05712.1"/>
    </source>
</evidence>
<proteinExistence type="predicted"/>
<dbReference type="EMBL" id="NFLB01000004">
    <property type="protein sequence ID" value="OUQ05712.1"/>
    <property type="molecule type" value="Genomic_DNA"/>
</dbReference>
<gene>
    <name evidence="2" type="ORF">B5E91_04675</name>
</gene>
<dbReference type="RefSeq" id="WP_087255629.1">
    <property type="nucleotide sequence ID" value="NZ_CASDTW010000065.1"/>
</dbReference>
<name>A0A1Y4QMD5_9FIRM</name>
<sequence>MKKEKLTKKQVAKIKTEILEKYTISGLWQTMCGYIVLLFVKELLTDNYLINFSVDVLVAIVAFYITLHNLVNQYKLISEHGISKKPFVFQIFGYVIGLFIVIITLKSPFDISFAILVIAFLTNKKLFEKELNSIKMK</sequence>
<keyword evidence="1" id="KW-0472">Membrane</keyword>
<dbReference type="Proteomes" id="UP000196258">
    <property type="component" value="Unassembled WGS sequence"/>
</dbReference>
<keyword evidence="1" id="KW-0812">Transmembrane</keyword>
<comment type="caution">
    <text evidence="2">The sequence shown here is derived from an EMBL/GenBank/DDBJ whole genome shotgun (WGS) entry which is preliminary data.</text>
</comment>
<accession>A0A1Y4QMD5</accession>
<organism evidence="2 3">
    <name type="scientific">Thomasclavelia spiroformis</name>
    <dbReference type="NCBI Taxonomy" id="29348"/>
    <lineage>
        <taxon>Bacteria</taxon>
        <taxon>Bacillati</taxon>
        <taxon>Bacillota</taxon>
        <taxon>Erysipelotrichia</taxon>
        <taxon>Erysipelotrichales</taxon>
        <taxon>Coprobacillaceae</taxon>
        <taxon>Thomasclavelia</taxon>
    </lineage>
</organism>
<evidence type="ECO:0008006" key="4">
    <source>
        <dbReference type="Google" id="ProtNLM"/>
    </source>
</evidence>
<dbReference type="AlphaFoldDB" id="A0A1Y4QMD5"/>
<evidence type="ECO:0000313" key="3">
    <source>
        <dbReference type="Proteomes" id="UP000196258"/>
    </source>
</evidence>
<evidence type="ECO:0000256" key="1">
    <source>
        <dbReference type="SAM" id="Phobius"/>
    </source>
</evidence>
<protein>
    <recommendedName>
        <fullName evidence="4">Transporter</fullName>
    </recommendedName>
</protein>
<keyword evidence="1" id="KW-1133">Transmembrane helix</keyword>
<feature type="transmembrane region" description="Helical" evidence="1">
    <location>
        <begin position="47"/>
        <end position="67"/>
    </location>
</feature>
<reference evidence="3" key="1">
    <citation type="submission" date="2017-04" db="EMBL/GenBank/DDBJ databases">
        <title>Function of individual gut microbiota members based on whole genome sequencing of pure cultures obtained from chicken caecum.</title>
        <authorList>
            <person name="Medvecky M."/>
            <person name="Cejkova D."/>
            <person name="Polansky O."/>
            <person name="Karasova D."/>
            <person name="Kubasova T."/>
            <person name="Cizek A."/>
            <person name="Rychlik I."/>
        </authorList>
    </citation>
    <scope>NUCLEOTIDE SEQUENCE [LARGE SCALE GENOMIC DNA]</scope>
    <source>
        <strain evidence="3">An149</strain>
    </source>
</reference>